<feature type="transmembrane region" description="Helical" evidence="9">
    <location>
        <begin position="314"/>
        <end position="335"/>
    </location>
</feature>
<feature type="transmembrane region" description="Helical" evidence="9">
    <location>
        <begin position="182"/>
        <end position="205"/>
    </location>
</feature>
<dbReference type="GO" id="GO:0015648">
    <property type="term" value="F:lipid-linked peptidoglycan transporter activity"/>
    <property type="evidence" value="ECO:0007669"/>
    <property type="project" value="TreeGrafter"/>
</dbReference>
<dbReference type="GO" id="GO:0008360">
    <property type="term" value="P:regulation of cell shape"/>
    <property type="evidence" value="ECO:0007669"/>
    <property type="project" value="UniProtKB-KW"/>
</dbReference>
<feature type="transmembrane region" description="Helical" evidence="9">
    <location>
        <begin position="112"/>
        <end position="135"/>
    </location>
</feature>
<evidence type="ECO:0000256" key="9">
    <source>
        <dbReference type="SAM" id="Phobius"/>
    </source>
</evidence>
<dbReference type="CDD" id="cd13123">
    <property type="entry name" value="MATE_MurJ_like"/>
    <property type="match status" value="1"/>
</dbReference>
<dbReference type="NCBIfam" id="TIGR01695">
    <property type="entry name" value="murJ_mviN"/>
    <property type="match status" value="1"/>
</dbReference>
<evidence type="ECO:0000256" key="2">
    <source>
        <dbReference type="ARBA" id="ARBA00022475"/>
    </source>
</evidence>
<dbReference type="PRINTS" id="PR01806">
    <property type="entry name" value="VIRFACTRMVIN"/>
</dbReference>
<feature type="transmembrane region" description="Helical" evidence="9">
    <location>
        <begin position="500"/>
        <end position="521"/>
    </location>
</feature>
<comment type="caution">
    <text evidence="10">The sequence shown here is derived from an EMBL/GenBank/DDBJ whole genome shotgun (WGS) entry which is preliminary data.</text>
</comment>
<dbReference type="RefSeq" id="WP_285332556.1">
    <property type="nucleotide sequence ID" value="NZ_JASODW010000002.1"/>
</dbReference>
<dbReference type="AlphaFoldDB" id="A0AAP4C7K4"/>
<feature type="transmembrane region" description="Helical" evidence="9">
    <location>
        <begin position="267"/>
        <end position="287"/>
    </location>
</feature>
<dbReference type="InterPro" id="IPR051050">
    <property type="entry name" value="Lipid_II_flippase_MurJ/MviN"/>
</dbReference>
<evidence type="ECO:0000256" key="6">
    <source>
        <dbReference type="ARBA" id="ARBA00022989"/>
    </source>
</evidence>
<evidence type="ECO:0000256" key="4">
    <source>
        <dbReference type="ARBA" id="ARBA00022960"/>
    </source>
</evidence>
<keyword evidence="5" id="KW-0573">Peptidoglycan synthesis</keyword>
<dbReference type="GO" id="GO:0005886">
    <property type="term" value="C:plasma membrane"/>
    <property type="evidence" value="ECO:0007669"/>
    <property type="project" value="UniProtKB-SubCell"/>
</dbReference>
<dbReference type="Proteomes" id="UP001240483">
    <property type="component" value="Unassembled WGS sequence"/>
</dbReference>
<feature type="region of interest" description="Disordered" evidence="8">
    <location>
        <begin position="1"/>
        <end position="25"/>
    </location>
</feature>
<proteinExistence type="predicted"/>
<evidence type="ECO:0000256" key="5">
    <source>
        <dbReference type="ARBA" id="ARBA00022984"/>
    </source>
</evidence>
<keyword evidence="3 9" id="KW-0812">Transmembrane</keyword>
<feature type="transmembrane region" description="Helical" evidence="9">
    <location>
        <begin position="225"/>
        <end position="246"/>
    </location>
</feature>
<feature type="transmembrane region" description="Helical" evidence="9">
    <location>
        <begin position="77"/>
        <end position="96"/>
    </location>
</feature>
<feature type="transmembrane region" description="Helical" evidence="9">
    <location>
        <begin position="391"/>
        <end position="409"/>
    </location>
</feature>
<feature type="transmembrane region" description="Helical" evidence="9">
    <location>
        <begin position="45"/>
        <end position="65"/>
    </location>
</feature>
<feature type="transmembrane region" description="Helical" evidence="9">
    <location>
        <begin position="147"/>
        <end position="170"/>
    </location>
</feature>
<keyword evidence="4" id="KW-0133">Cell shape</keyword>
<keyword evidence="2" id="KW-1003">Cell membrane</keyword>
<sequence>MSSESTTTSTGHTTPDLANETREGASARRGKAVALMASGTLISRVLGFVRTAMLAIAIGSTTYVADIFEKSNTMPTIIFMLLAGGVFNVILVPQLIKASKNADRGSEYTSKLLTLTILVMAAITAVLMAGAPALIRILSAGWSEPMITLGTIFTYWCMPQVFFYGVYAVAGQVLNAHHRFGAYMWAPVANNVIQLAALGTYLAMFGAYAGNSEEHFATWSSTQTLVLAGGATAGVTAQALVLLWPLKKLGLKLRPNFRFRGMGLRKVGRMAAWTLLAMAIGNIVNLYTGKVVSGATAVRAGNPSVPGETAFNQAQLIVILPHSLFALSLATVLFNEFSNAFSENRSKDVGPLLSQGLRTIAIPMLFSAVALITLAGPLGRLFGGTSIHAEAAGSATAILIVLMAIGLPWQSYNFFLIRVFYAKEDTFTPMLLQTFYSALTLTASIVIAYTLPWEIRAQALCISFPIAHIALTIAAHLAIRKKYGTYGAGNVIGQYIKIGWCAFLSGLVGAAVAYSLGAYSYGWAWSGYVPAITTIAATGIVMLAAYIGILKLARIPELDDFLGPVLRKLKISR</sequence>
<evidence type="ECO:0000256" key="7">
    <source>
        <dbReference type="ARBA" id="ARBA00023136"/>
    </source>
</evidence>
<feature type="transmembrane region" description="Helical" evidence="9">
    <location>
        <begin position="356"/>
        <end position="379"/>
    </location>
</feature>
<evidence type="ECO:0000313" key="10">
    <source>
        <dbReference type="EMBL" id="MDK6274613.1"/>
    </source>
</evidence>
<dbReference type="GO" id="GO:0034204">
    <property type="term" value="P:lipid translocation"/>
    <property type="evidence" value="ECO:0007669"/>
    <property type="project" value="TreeGrafter"/>
</dbReference>
<keyword evidence="7 9" id="KW-0472">Membrane</keyword>
<protein>
    <submittedName>
        <fullName evidence="10">Murein biosynthesis integral membrane protein MurJ</fullName>
    </submittedName>
</protein>
<evidence type="ECO:0000256" key="1">
    <source>
        <dbReference type="ARBA" id="ARBA00004651"/>
    </source>
</evidence>
<feature type="transmembrane region" description="Helical" evidence="9">
    <location>
        <begin position="457"/>
        <end position="479"/>
    </location>
</feature>
<dbReference type="EMBL" id="JASODW010000002">
    <property type="protein sequence ID" value="MDK6274613.1"/>
    <property type="molecule type" value="Genomic_DNA"/>
</dbReference>
<evidence type="ECO:0000313" key="11">
    <source>
        <dbReference type="Proteomes" id="UP001240483"/>
    </source>
</evidence>
<feature type="compositionally biased region" description="Low complexity" evidence="8">
    <location>
        <begin position="1"/>
        <end position="14"/>
    </location>
</feature>
<dbReference type="PANTHER" id="PTHR47019:SF1">
    <property type="entry name" value="LIPID II FLIPPASE MURJ"/>
    <property type="match status" value="1"/>
</dbReference>
<evidence type="ECO:0000256" key="8">
    <source>
        <dbReference type="SAM" id="MobiDB-lite"/>
    </source>
</evidence>
<dbReference type="GO" id="GO:0009252">
    <property type="term" value="P:peptidoglycan biosynthetic process"/>
    <property type="evidence" value="ECO:0007669"/>
    <property type="project" value="UniProtKB-KW"/>
</dbReference>
<feature type="transmembrane region" description="Helical" evidence="9">
    <location>
        <begin position="430"/>
        <end position="451"/>
    </location>
</feature>
<reference evidence="10" key="1">
    <citation type="submission" date="2023-05" db="EMBL/GenBank/DDBJ databases">
        <title>Cataloging the Phylogenetic Diversity of Human Bladder Bacteria.</title>
        <authorList>
            <person name="Du J."/>
        </authorList>
    </citation>
    <scope>NUCLEOTIDE SEQUENCE</scope>
    <source>
        <strain evidence="10">UMB9978</strain>
    </source>
</reference>
<dbReference type="InterPro" id="IPR004268">
    <property type="entry name" value="MurJ"/>
</dbReference>
<comment type="subcellular location">
    <subcellularLocation>
        <location evidence="1">Cell membrane</location>
        <topology evidence="1">Multi-pass membrane protein</topology>
    </subcellularLocation>
</comment>
<dbReference type="PANTHER" id="PTHR47019">
    <property type="entry name" value="LIPID II FLIPPASE MURJ"/>
    <property type="match status" value="1"/>
</dbReference>
<gene>
    <name evidence="10" type="primary">murJ</name>
    <name evidence="10" type="ORF">QP116_02455</name>
</gene>
<accession>A0AAP4C7K4</accession>
<dbReference type="Pfam" id="PF03023">
    <property type="entry name" value="MurJ"/>
    <property type="match status" value="1"/>
</dbReference>
<evidence type="ECO:0000256" key="3">
    <source>
        <dbReference type="ARBA" id="ARBA00022692"/>
    </source>
</evidence>
<organism evidence="10 11">
    <name type="scientific">Pseudoglutamicibacter cumminsii</name>
    <dbReference type="NCBI Taxonomy" id="156979"/>
    <lineage>
        <taxon>Bacteria</taxon>
        <taxon>Bacillati</taxon>
        <taxon>Actinomycetota</taxon>
        <taxon>Actinomycetes</taxon>
        <taxon>Micrococcales</taxon>
        <taxon>Micrococcaceae</taxon>
        <taxon>Pseudoglutamicibacter</taxon>
    </lineage>
</organism>
<feature type="transmembrane region" description="Helical" evidence="9">
    <location>
        <begin position="527"/>
        <end position="549"/>
    </location>
</feature>
<keyword evidence="6 9" id="KW-1133">Transmembrane helix</keyword>
<name>A0AAP4C7K4_9MICC</name>